<dbReference type="OrthoDB" id="9789398at2"/>
<dbReference type="AlphaFoldDB" id="A0A2N7VZN1"/>
<sequence>MSYAIYPSLVDKTVVVTGGGSGIGAAIVEAFAAQGARVFFLDIAEADSEALAERLGVCAHPPIFHRCDLRDIAAIEQVFASICAQAGSIDILVNNAANDDRHHFGEITPAYWDERIAVNLRHQFFCAQNAASGMKAARSGVILNLGSISWHRALPSLSIYMTAKAGIEGMTRAMARELGPFGIRVNAIIPGAVRTPRQMKLWQSPESEAKLVADQCLPERVEPEHVARMALFLASDDGSRCSGREYFVDAGWYGASS</sequence>
<dbReference type="EMBL" id="PNYA01000003">
    <property type="protein sequence ID" value="PMS22614.1"/>
    <property type="molecule type" value="Genomic_DNA"/>
</dbReference>
<comment type="caution">
    <text evidence="3">The sequence shown here is derived from an EMBL/GenBank/DDBJ whole genome shotgun (WGS) entry which is preliminary data.</text>
</comment>
<keyword evidence="4" id="KW-1185">Reference proteome</keyword>
<dbReference type="RefSeq" id="WP_102644203.1">
    <property type="nucleotide sequence ID" value="NZ_PNYA01000003.1"/>
</dbReference>
<dbReference type="Pfam" id="PF13561">
    <property type="entry name" value="adh_short_C2"/>
    <property type="match status" value="1"/>
</dbReference>
<comment type="similarity">
    <text evidence="1">Belongs to the short-chain dehydrogenases/reductases (SDR) family.</text>
</comment>
<evidence type="ECO:0000256" key="2">
    <source>
        <dbReference type="ARBA" id="ARBA00023002"/>
    </source>
</evidence>
<dbReference type="GO" id="GO:0016491">
    <property type="term" value="F:oxidoreductase activity"/>
    <property type="evidence" value="ECO:0007669"/>
    <property type="project" value="UniProtKB-KW"/>
</dbReference>
<reference evidence="3 4" key="1">
    <citation type="submission" date="2018-01" db="EMBL/GenBank/DDBJ databases">
        <title>Whole genome analyses suggest that Burkholderia sensu lato contains two further novel genera in the rhizoxinica-symbiotica group Mycetohabitans gen. nov., and Trinickia gen. nov.: implications for the evolution of diazotrophy and nodulation in the Burkholderiaceae.</title>
        <authorList>
            <person name="Estrada-de los Santos P."/>
            <person name="Palmer M."/>
            <person name="Chavez-Ramirez B."/>
            <person name="Beukes C."/>
            <person name="Steenkamp E.T."/>
            <person name="Hirsch A.M."/>
            <person name="Manyaka P."/>
            <person name="Maluk M."/>
            <person name="Lafos M."/>
            <person name="Crook M."/>
            <person name="Gross E."/>
            <person name="Simon M.F."/>
            <person name="Bueno dos Reis Junior F."/>
            <person name="Poole P.S."/>
            <person name="Venter S.N."/>
            <person name="James E.K."/>
        </authorList>
    </citation>
    <scope>NUCLEOTIDE SEQUENCE [LARGE SCALE GENOMIC DNA]</scope>
    <source>
        <strain evidence="3 4">GIMN1.004</strain>
    </source>
</reference>
<dbReference type="SUPFAM" id="SSF51735">
    <property type="entry name" value="NAD(P)-binding Rossmann-fold domains"/>
    <property type="match status" value="1"/>
</dbReference>
<dbReference type="InterPro" id="IPR036291">
    <property type="entry name" value="NAD(P)-bd_dom_sf"/>
</dbReference>
<proteinExistence type="inferred from homology"/>
<accession>A0A2N7VZN1</accession>
<dbReference type="FunFam" id="3.40.50.720:FF:000084">
    <property type="entry name" value="Short-chain dehydrogenase reductase"/>
    <property type="match status" value="1"/>
</dbReference>
<dbReference type="PRINTS" id="PR00080">
    <property type="entry name" value="SDRFAMILY"/>
</dbReference>
<protein>
    <submittedName>
        <fullName evidence="3">3-oxoacyl-ACP reductase</fullName>
    </submittedName>
</protein>
<dbReference type="InterPro" id="IPR002347">
    <property type="entry name" value="SDR_fam"/>
</dbReference>
<dbReference type="PRINTS" id="PR00081">
    <property type="entry name" value="GDHRDH"/>
</dbReference>
<evidence type="ECO:0000313" key="4">
    <source>
        <dbReference type="Proteomes" id="UP000235616"/>
    </source>
</evidence>
<evidence type="ECO:0000256" key="1">
    <source>
        <dbReference type="ARBA" id="ARBA00006484"/>
    </source>
</evidence>
<dbReference type="Proteomes" id="UP000235616">
    <property type="component" value="Unassembled WGS sequence"/>
</dbReference>
<gene>
    <name evidence="3" type="ORF">C0Z18_04695</name>
</gene>
<evidence type="ECO:0000313" key="3">
    <source>
        <dbReference type="EMBL" id="PMS22614.1"/>
    </source>
</evidence>
<name>A0A2N7VZN1_9BURK</name>
<dbReference type="PANTHER" id="PTHR43639">
    <property type="entry name" value="OXIDOREDUCTASE, SHORT-CHAIN DEHYDROGENASE/REDUCTASE FAMILY (AFU_ORTHOLOGUE AFUA_5G02870)"/>
    <property type="match status" value="1"/>
</dbReference>
<organism evidence="3 4">
    <name type="scientific">Trinickia dabaoshanensis</name>
    <dbReference type="NCBI Taxonomy" id="564714"/>
    <lineage>
        <taxon>Bacteria</taxon>
        <taxon>Pseudomonadati</taxon>
        <taxon>Pseudomonadota</taxon>
        <taxon>Betaproteobacteria</taxon>
        <taxon>Burkholderiales</taxon>
        <taxon>Burkholderiaceae</taxon>
        <taxon>Trinickia</taxon>
    </lineage>
</organism>
<dbReference type="Gene3D" id="3.40.50.720">
    <property type="entry name" value="NAD(P)-binding Rossmann-like Domain"/>
    <property type="match status" value="1"/>
</dbReference>
<dbReference type="CDD" id="cd05233">
    <property type="entry name" value="SDR_c"/>
    <property type="match status" value="1"/>
</dbReference>
<dbReference type="PANTHER" id="PTHR43639:SF1">
    <property type="entry name" value="SHORT-CHAIN DEHYDROGENASE_REDUCTASE FAMILY PROTEIN"/>
    <property type="match status" value="1"/>
</dbReference>
<keyword evidence="2" id="KW-0560">Oxidoreductase</keyword>